<dbReference type="PANTHER" id="PTHR24305:SF157">
    <property type="entry name" value="N-ACETYLTRYPTOPHAN 6-HYDROXYLASE IVOC-RELATED"/>
    <property type="match status" value="1"/>
</dbReference>
<keyword evidence="7" id="KW-0472">Membrane</keyword>
<evidence type="ECO:0000256" key="6">
    <source>
        <dbReference type="ARBA" id="ARBA00023033"/>
    </source>
</evidence>
<evidence type="ECO:0008006" key="10">
    <source>
        <dbReference type="Google" id="ProtNLM"/>
    </source>
</evidence>
<dbReference type="Pfam" id="PF00067">
    <property type="entry name" value="p450"/>
    <property type="match status" value="1"/>
</dbReference>
<comment type="cofactor">
    <cofactor evidence="1">
        <name>heme</name>
        <dbReference type="ChEBI" id="CHEBI:30413"/>
    </cofactor>
</comment>
<dbReference type="Proteomes" id="UP001590950">
    <property type="component" value="Unassembled WGS sequence"/>
</dbReference>
<dbReference type="InterPro" id="IPR036396">
    <property type="entry name" value="Cyt_P450_sf"/>
</dbReference>
<dbReference type="InterPro" id="IPR001128">
    <property type="entry name" value="Cyt_P450"/>
</dbReference>
<keyword evidence="7" id="KW-0812">Transmembrane</keyword>
<evidence type="ECO:0000256" key="1">
    <source>
        <dbReference type="ARBA" id="ARBA00001971"/>
    </source>
</evidence>
<name>A0ABR4ASW9_9LECA</name>
<gene>
    <name evidence="8" type="ORF">N7G274_000776</name>
</gene>
<comment type="similarity">
    <text evidence="2">Belongs to the cytochrome P450 family.</text>
</comment>
<dbReference type="PANTHER" id="PTHR24305">
    <property type="entry name" value="CYTOCHROME P450"/>
    <property type="match status" value="1"/>
</dbReference>
<evidence type="ECO:0000256" key="3">
    <source>
        <dbReference type="ARBA" id="ARBA00022723"/>
    </source>
</evidence>
<dbReference type="Gene3D" id="1.10.630.10">
    <property type="entry name" value="Cytochrome P450"/>
    <property type="match status" value="1"/>
</dbReference>
<dbReference type="InterPro" id="IPR002403">
    <property type="entry name" value="Cyt_P450_E_grp-IV"/>
</dbReference>
<organism evidence="8 9">
    <name type="scientific">Stereocaulon virgatum</name>
    <dbReference type="NCBI Taxonomy" id="373712"/>
    <lineage>
        <taxon>Eukaryota</taxon>
        <taxon>Fungi</taxon>
        <taxon>Dikarya</taxon>
        <taxon>Ascomycota</taxon>
        <taxon>Pezizomycotina</taxon>
        <taxon>Lecanoromycetes</taxon>
        <taxon>OSLEUM clade</taxon>
        <taxon>Lecanoromycetidae</taxon>
        <taxon>Lecanorales</taxon>
        <taxon>Lecanorineae</taxon>
        <taxon>Stereocaulaceae</taxon>
        <taxon>Stereocaulon</taxon>
    </lineage>
</organism>
<comment type="caution">
    <text evidence="8">The sequence shown here is derived from an EMBL/GenBank/DDBJ whole genome shotgun (WGS) entry which is preliminary data.</text>
</comment>
<evidence type="ECO:0000256" key="2">
    <source>
        <dbReference type="ARBA" id="ARBA00010617"/>
    </source>
</evidence>
<evidence type="ECO:0000256" key="5">
    <source>
        <dbReference type="ARBA" id="ARBA00023004"/>
    </source>
</evidence>
<evidence type="ECO:0000256" key="7">
    <source>
        <dbReference type="SAM" id="Phobius"/>
    </source>
</evidence>
<evidence type="ECO:0000313" key="9">
    <source>
        <dbReference type="Proteomes" id="UP001590950"/>
    </source>
</evidence>
<dbReference type="EMBL" id="JBEFKJ010000002">
    <property type="protein sequence ID" value="KAL2047734.1"/>
    <property type="molecule type" value="Genomic_DNA"/>
</dbReference>
<keyword evidence="4" id="KW-0560">Oxidoreductase</keyword>
<evidence type="ECO:0000313" key="8">
    <source>
        <dbReference type="EMBL" id="KAL2047734.1"/>
    </source>
</evidence>
<keyword evidence="5" id="KW-0408">Iron</keyword>
<dbReference type="SUPFAM" id="SSF48264">
    <property type="entry name" value="Cytochrome P450"/>
    <property type="match status" value="1"/>
</dbReference>
<sequence length="515" mass="58704">MLGVIQYSLLTVFWLPVIGAGLYAAGLIIYRLLLSPLARFPGPKLAALTRKYESYYEAVQNYEYVWKIKSMHQKYGPIIRINPHELHIDDNDFFDKLNSFQGKWDKDPFTAHQFANPGSLVGTIDHDLHRKRRAAVLPFFSKQKIYALEPVIQSTIDKLCDKLQFYQKTGQPLNIRNAFKCFAADVVAEYCFAESGGLLDKPNFAAENWVQHQQGLKSGLRARYLPQWYMPVVRGAPAWIRQTVDPAAKHFEVWHRDVQGPVGRMETRKNDEFYEKAGHRTIFHELINSPHLPPAEKGTIRVIQEAGAMVGAGGESTSQVLGAFMYCLLANPQVLSRLRKELHTVVPTADSPSPSLRQLEALPYLTGCVKEALRLRTGKIARHQRVPAGRSLYYKDWEIPAGTIVSMTPIFLHIDPEIFPNPHTFNPERWLNLDEAERQRLEHYFVPYSKGTRQCAAITLANAELYMCIAAVVIRFDLELFETDEWDTEMAVDSHHHSPRVGSKGIQVFAKRSTF</sequence>
<keyword evidence="3" id="KW-0479">Metal-binding</keyword>
<reference evidence="8 9" key="1">
    <citation type="submission" date="2024-09" db="EMBL/GenBank/DDBJ databases">
        <title>Rethinking Asexuality: The Enigmatic Case of Functional Sexual Genes in Lepraria (Stereocaulaceae).</title>
        <authorList>
            <person name="Doellman M."/>
            <person name="Sun Y."/>
            <person name="Barcenas-Pena A."/>
            <person name="Lumbsch H.T."/>
            <person name="Grewe F."/>
        </authorList>
    </citation>
    <scope>NUCLEOTIDE SEQUENCE [LARGE SCALE GENOMIC DNA]</scope>
    <source>
        <strain evidence="8 9">Mercado 3170</strain>
    </source>
</reference>
<dbReference type="PRINTS" id="PR00465">
    <property type="entry name" value="EP450IV"/>
</dbReference>
<accession>A0ABR4ASW9</accession>
<evidence type="ECO:0000256" key="4">
    <source>
        <dbReference type="ARBA" id="ARBA00023002"/>
    </source>
</evidence>
<keyword evidence="6" id="KW-0503">Monooxygenase</keyword>
<keyword evidence="7" id="KW-1133">Transmembrane helix</keyword>
<dbReference type="CDD" id="cd11062">
    <property type="entry name" value="CYP58-like"/>
    <property type="match status" value="1"/>
</dbReference>
<keyword evidence="9" id="KW-1185">Reference proteome</keyword>
<dbReference type="InterPro" id="IPR050121">
    <property type="entry name" value="Cytochrome_P450_monoxygenase"/>
</dbReference>
<protein>
    <recommendedName>
        <fullName evidence="10">Cytochrome P450</fullName>
    </recommendedName>
</protein>
<feature type="transmembrane region" description="Helical" evidence="7">
    <location>
        <begin position="12"/>
        <end position="34"/>
    </location>
</feature>
<proteinExistence type="inferred from homology"/>